<dbReference type="AlphaFoldDB" id="A0A0C2MVY1"/>
<sequence>MAKPAKSEKRTTGDRDQIVYRSHRMPWVQEILVYNSLFYPKDLDDAFIEVSASQDFDHLLNTQILVLLLGIVQIFRPLAMTISDFCGFTSRPIDLNAHIRGHITVERSEIVVSIFMSLINPGEKCRQAIEK</sequence>
<proteinExistence type="predicted"/>
<reference evidence="1 2" key="1">
    <citation type="journal article" date="2014" name="Genome Biol. Evol.">
        <title>The genome of the myxosporean Thelohanellus kitauei shows adaptations to nutrient acquisition within its fish host.</title>
        <authorList>
            <person name="Yang Y."/>
            <person name="Xiong J."/>
            <person name="Zhou Z."/>
            <person name="Huo F."/>
            <person name="Miao W."/>
            <person name="Ran C."/>
            <person name="Liu Y."/>
            <person name="Zhang J."/>
            <person name="Feng J."/>
            <person name="Wang M."/>
            <person name="Wang M."/>
            <person name="Wang L."/>
            <person name="Yao B."/>
        </authorList>
    </citation>
    <scope>NUCLEOTIDE SEQUENCE [LARGE SCALE GENOMIC DNA]</scope>
    <source>
        <strain evidence="1">Wuqing</strain>
    </source>
</reference>
<dbReference type="Proteomes" id="UP000031668">
    <property type="component" value="Unassembled WGS sequence"/>
</dbReference>
<evidence type="ECO:0000313" key="1">
    <source>
        <dbReference type="EMBL" id="KII65797.1"/>
    </source>
</evidence>
<accession>A0A0C2MVY1</accession>
<name>A0A0C2MVY1_THEKT</name>
<comment type="caution">
    <text evidence="1">The sequence shown here is derived from an EMBL/GenBank/DDBJ whole genome shotgun (WGS) entry which is preliminary data.</text>
</comment>
<organism evidence="1 2">
    <name type="scientific">Thelohanellus kitauei</name>
    <name type="common">Myxosporean</name>
    <dbReference type="NCBI Taxonomy" id="669202"/>
    <lineage>
        <taxon>Eukaryota</taxon>
        <taxon>Metazoa</taxon>
        <taxon>Cnidaria</taxon>
        <taxon>Myxozoa</taxon>
        <taxon>Myxosporea</taxon>
        <taxon>Bivalvulida</taxon>
        <taxon>Platysporina</taxon>
        <taxon>Myxobolidae</taxon>
        <taxon>Thelohanellus</taxon>
    </lineage>
</organism>
<protein>
    <submittedName>
        <fullName evidence="1">Uncharacterized protein</fullName>
    </submittedName>
</protein>
<keyword evidence="2" id="KW-1185">Reference proteome</keyword>
<gene>
    <name evidence="1" type="ORF">RF11_10317</name>
</gene>
<evidence type="ECO:0000313" key="2">
    <source>
        <dbReference type="Proteomes" id="UP000031668"/>
    </source>
</evidence>
<dbReference type="EMBL" id="JWZT01003723">
    <property type="protein sequence ID" value="KII65797.1"/>
    <property type="molecule type" value="Genomic_DNA"/>
</dbReference>